<evidence type="ECO:0000313" key="2">
    <source>
        <dbReference type="EMBL" id="GFE65004.1"/>
    </source>
</evidence>
<feature type="transmembrane region" description="Helical" evidence="1">
    <location>
        <begin position="204"/>
        <end position="223"/>
    </location>
</feature>
<comment type="caution">
    <text evidence="2">The sequence shown here is derived from an EMBL/GenBank/DDBJ whole genome shotgun (WGS) entry which is preliminary data.</text>
</comment>
<gene>
    <name evidence="2" type="ORF">KIN_20780</name>
</gene>
<keyword evidence="3" id="KW-1185">Reference proteome</keyword>
<dbReference type="NCBIfam" id="TIGR02458">
    <property type="entry name" value="CbtA"/>
    <property type="match status" value="1"/>
</dbReference>
<proteinExistence type="predicted"/>
<sequence>MLKHILTSAVFAGVAVGVLAAAVQLWLMTPLLLEGELFETGARVHFAADGSPQSEAGPPSLMDEPVRHLTTAGFGIVTFTAFGFLMAAGFALATRAGHVVTPRAGLIWGLCGFIAVQLAPAVGLSPELPGTVAPEVEMRQAWWLGTVIATTVALALIAFGRGTLSWIIATALILAPHIVGAPHLDTYYGVAPPELSAHFAARSLGTSALSWCLLGLIAATVWSHQEEAS</sequence>
<dbReference type="InterPro" id="IPR012666">
    <property type="entry name" value="CbtA_put"/>
</dbReference>
<dbReference type="OrthoDB" id="9813640at2"/>
<feature type="transmembrane region" description="Helical" evidence="1">
    <location>
        <begin position="142"/>
        <end position="159"/>
    </location>
</feature>
<dbReference type="AlphaFoldDB" id="A0A6N6JFU1"/>
<dbReference type="EMBL" id="BLJE01000002">
    <property type="protein sequence ID" value="GFE65004.1"/>
    <property type="molecule type" value="Genomic_DNA"/>
</dbReference>
<evidence type="ECO:0000313" key="3">
    <source>
        <dbReference type="Proteomes" id="UP000436822"/>
    </source>
</evidence>
<name>A0A6N6JFU1_9RHOB</name>
<reference evidence="2 3" key="1">
    <citation type="submission" date="2019-12" db="EMBL/GenBank/DDBJ databases">
        <title>Litoreibacter badius sp. nov., a novel bacteriochlorophyll a-containing bacterium in the genus Litoreibacter.</title>
        <authorList>
            <person name="Kanamuro M."/>
            <person name="Takabe Y."/>
            <person name="Mori K."/>
            <person name="Takaichi S."/>
            <person name="Hanada S."/>
        </authorList>
    </citation>
    <scope>NUCLEOTIDE SEQUENCE [LARGE SCALE GENOMIC DNA]</scope>
    <source>
        <strain evidence="2 3">K6</strain>
    </source>
</reference>
<keyword evidence="1" id="KW-0472">Membrane</keyword>
<organism evidence="2 3">
    <name type="scientific">Litoreibacter roseus</name>
    <dbReference type="NCBI Taxonomy" id="2601869"/>
    <lineage>
        <taxon>Bacteria</taxon>
        <taxon>Pseudomonadati</taxon>
        <taxon>Pseudomonadota</taxon>
        <taxon>Alphaproteobacteria</taxon>
        <taxon>Rhodobacterales</taxon>
        <taxon>Roseobacteraceae</taxon>
        <taxon>Litoreibacter</taxon>
    </lineage>
</organism>
<accession>A0A6N6JFU1</accession>
<feature type="transmembrane region" description="Helical" evidence="1">
    <location>
        <begin position="166"/>
        <end position="184"/>
    </location>
</feature>
<evidence type="ECO:0000256" key="1">
    <source>
        <dbReference type="SAM" id="Phobius"/>
    </source>
</evidence>
<dbReference type="Proteomes" id="UP000436822">
    <property type="component" value="Unassembled WGS sequence"/>
</dbReference>
<keyword evidence="1" id="KW-1133">Transmembrane helix</keyword>
<keyword evidence="1" id="KW-0812">Transmembrane</keyword>
<dbReference type="RefSeq" id="WP_159806598.1">
    <property type="nucleotide sequence ID" value="NZ_BLJE01000002.1"/>
</dbReference>
<protein>
    <submittedName>
        <fullName evidence="2">Membrane protein</fullName>
    </submittedName>
</protein>
<feature type="transmembrane region" description="Helical" evidence="1">
    <location>
        <begin position="72"/>
        <end position="93"/>
    </location>
</feature>
<dbReference type="Pfam" id="PF09490">
    <property type="entry name" value="CbtA"/>
    <property type="match status" value="1"/>
</dbReference>
<feature type="transmembrane region" description="Helical" evidence="1">
    <location>
        <begin position="105"/>
        <end position="122"/>
    </location>
</feature>